<proteinExistence type="predicted"/>
<protein>
    <recommendedName>
        <fullName evidence="2">SRR1-like domain-containing protein</fullName>
    </recommendedName>
</protein>
<evidence type="ECO:0000259" key="2">
    <source>
        <dbReference type="Pfam" id="PF07985"/>
    </source>
</evidence>
<accession>A0AAN6P8C4</accession>
<dbReference type="AlphaFoldDB" id="A0AAN6P8C4"/>
<feature type="signal peptide" evidence="1">
    <location>
        <begin position="1"/>
        <end position="23"/>
    </location>
</feature>
<name>A0AAN6P8C4_9PEZI</name>
<keyword evidence="1" id="KW-0732">Signal</keyword>
<dbReference type="Proteomes" id="UP001303115">
    <property type="component" value="Unassembled WGS sequence"/>
</dbReference>
<dbReference type="PANTHER" id="PTHR42080:SF3">
    <property type="entry name" value="SRR1-LIKE DOMAIN-CONTAINING PROTEIN"/>
    <property type="match status" value="1"/>
</dbReference>
<feature type="domain" description="SRR1-like" evidence="2">
    <location>
        <begin position="3"/>
        <end position="102"/>
    </location>
</feature>
<dbReference type="EMBL" id="MU854519">
    <property type="protein sequence ID" value="KAK4033619.1"/>
    <property type="molecule type" value="Genomic_DNA"/>
</dbReference>
<dbReference type="Pfam" id="PF07985">
    <property type="entry name" value="SRR1"/>
    <property type="match status" value="1"/>
</dbReference>
<feature type="chain" id="PRO_5042923887" description="SRR1-like domain-containing protein" evidence="1">
    <location>
        <begin position="24"/>
        <end position="148"/>
    </location>
</feature>
<keyword evidence="4" id="KW-1185">Reference proteome</keyword>
<evidence type="ECO:0000313" key="4">
    <source>
        <dbReference type="Proteomes" id="UP001303115"/>
    </source>
</evidence>
<gene>
    <name evidence="3" type="ORF">C8A01DRAFT_49833</name>
</gene>
<dbReference type="InterPro" id="IPR012942">
    <property type="entry name" value="SRR1-like"/>
</dbReference>
<comment type="caution">
    <text evidence="3">The sequence shown here is derived from an EMBL/GenBank/DDBJ whole genome shotgun (WGS) entry which is preliminary data.</text>
</comment>
<organism evidence="3 4">
    <name type="scientific">Parachaetomium inaequale</name>
    <dbReference type="NCBI Taxonomy" id="2588326"/>
    <lineage>
        <taxon>Eukaryota</taxon>
        <taxon>Fungi</taxon>
        <taxon>Dikarya</taxon>
        <taxon>Ascomycota</taxon>
        <taxon>Pezizomycotina</taxon>
        <taxon>Sordariomycetes</taxon>
        <taxon>Sordariomycetidae</taxon>
        <taxon>Sordariales</taxon>
        <taxon>Chaetomiaceae</taxon>
        <taxon>Parachaetomium</taxon>
    </lineage>
</organism>
<evidence type="ECO:0000313" key="3">
    <source>
        <dbReference type="EMBL" id="KAK4033619.1"/>
    </source>
</evidence>
<dbReference type="PANTHER" id="PTHR42080">
    <property type="entry name" value="SRR1 DOMAIN-CONTAINING PROTEIN"/>
    <property type="match status" value="1"/>
</dbReference>
<evidence type="ECO:0000256" key="1">
    <source>
        <dbReference type="SAM" id="SignalP"/>
    </source>
</evidence>
<sequence length="148" mass="16494">MSTARSVAQHVLVLAVRKWVAAAARGVVKCYAQDPSYTAVDKRLLRNKGVTVLEDPRGFLEVDDDSVVISISPTVPVRQIVADIARPMVLIWDRGVEVEEEAVLCTDPVSKRVEEMMKDYIELPWSPKAGSFDMLAVYVRKDTYQGEA</sequence>
<reference evidence="4" key="1">
    <citation type="journal article" date="2023" name="Mol. Phylogenet. Evol.">
        <title>Genome-scale phylogeny and comparative genomics of the fungal order Sordariales.</title>
        <authorList>
            <person name="Hensen N."/>
            <person name="Bonometti L."/>
            <person name="Westerberg I."/>
            <person name="Brannstrom I.O."/>
            <person name="Guillou S."/>
            <person name="Cros-Aarteil S."/>
            <person name="Calhoun S."/>
            <person name="Haridas S."/>
            <person name="Kuo A."/>
            <person name="Mondo S."/>
            <person name="Pangilinan J."/>
            <person name="Riley R."/>
            <person name="LaButti K."/>
            <person name="Andreopoulos B."/>
            <person name="Lipzen A."/>
            <person name="Chen C."/>
            <person name="Yan M."/>
            <person name="Daum C."/>
            <person name="Ng V."/>
            <person name="Clum A."/>
            <person name="Steindorff A."/>
            <person name="Ohm R.A."/>
            <person name="Martin F."/>
            <person name="Silar P."/>
            <person name="Natvig D.O."/>
            <person name="Lalanne C."/>
            <person name="Gautier V."/>
            <person name="Ament-Velasquez S.L."/>
            <person name="Kruys A."/>
            <person name="Hutchinson M.I."/>
            <person name="Powell A.J."/>
            <person name="Barry K."/>
            <person name="Miller A.N."/>
            <person name="Grigoriev I.V."/>
            <person name="Debuchy R."/>
            <person name="Gladieux P."/>
            <person name="Hiltunen Thoren M."/>
            <person name="Johannesson H."/>
        </authorList>
    </citation>
    <scope>NUCLEOTIDE SEQUENCE [LARGE SCALE GENOMIC DNA]</scope>
    <source>
        <strain evidence="4">CBS 284.82</strain>
    </source>
</reference>